<sequence length="389" mass="40055">MAMDLYSVTVMAALVVNVSAVVFILETVIRRDEGASRVWTLAFLAGMVASIAYVAWAYDRSQWWAVATGNAAFVAATALMWLGSRTFNGRRGVWAPAAVGVGVLATAGAALAAGPDGGDWAGAAVMFMAIVIVAGLGCAECLRGAMRAARIAGALAAVLGLQSGYFLLRTIALVTAGPDSVIFQTWFSTVTASFLTVTFTVVSLVAASVLRAGRTPVRGLAELGRAVRADGGIVPAAQFDVALRGLLTRAAWRDELVAVLAVAIEDLDQIASAFGGEVARDISDAWRAGVRRHLPAAARIGGDGAHRLVAATVVASPAEAHRIGTRLARGLFEDLRAVPGSVLPVIGVGVALTDVDGNDADALLVAARRESARREPVAHSAHGLDPAGA</sequence>
<feature type="transmembrane region" description="Helical" evidence="1">
    <location>
        <begin position="186"/>
        <end position="210"/>
    </location>
</feature>
<organism evidence="2 3">
    <name type="scientific">Microbacterium kribbense</name>
    <dbReference type="NCBI Taxonomy" id="433645"/>
    <lineage>
        <taxon>Bacteria</taxon>
        <taxon>Bacillati</taxon>
        <taxon>Actinomycetota</taxon>
        <taxon>Actinomycetes</taxon>
        <taxon>Micrococcales</taxon>
        <taxon>Microbacteriaceae</taxon>
        <taxon>Microbacterium</taxon>
    </lineage>
</organism>
<keyword evidence="1" id="KW-1133">Transmembrane helix</keyword>
<dbReference type="Proteomes" id="UP001500540">
    <property type="component" value="Unassembled WGS sequence"/>
</dbReference>
<feature type="transmembrane region" description="Helical" evidence="1">
    <location>
        <begin position="38"/>
        <end position="56"/>
    </location>
</feature>
<feature type="transmembrane region" description="Helical" evidence="1">
    <location>
        <begin position="6"/>
        <end position="26"/>
    </location>
</feature>
<proteinExistence type="predicted"/>
<dbReference type="EMBL" id="BAABAF010000008">
    <property type="protein sequence ID" value="GAA3769343.1"/>
    <property type="molecule type" value="Genomic_DNA"/>
</dbReference>
<keyword evidence="1" id="KW-0812">Transmembrane</keyword>
<feature type="transmembrane region" description="Helical" evidence="1">
    <location>
        <begin position="151"/>
        <end position="174"/>
    </location>
</feature>
<comment type="caution">
    <text evidence="2">The sequence shown here is derived from an EMBL/GenBank/DDBJ whole genome shotgun (WGS) entry which is preliminary data.</text>
</comment>
<accession>A0ABP7GNK2</accession>
<evidence type="ECO:0008006" key="4">
    <source>
        <dbReference type="Google" id="ProtNLM"/>
    </source>
</evidence>
<evidence type="ECO:0000313" key="3">
    <source>
        <dbReference type="Proteomes" id="UP001500540"/>
    </source>
</evidence>
<reference evidence="3" key="1">
    <citation type="journal article" date="2019" name="Int. J. Syst. Evol. Microbiol.">
        <title>The Global Catalogue of Microorganisms (GCM) 10K type strain sequencing project: providing services to taxonomists for standard genome sequencing and annotation.</title>
        <authorList>
            <consortium name="The Broad Institute Genomics Platform"/>
            <consortium name="The Broad Institute Genome Sequencing Center for Infectious Disease"/>
            <person name="Wu L."/>
            <person name="Ma J."/>
        </authorList>
    </citation>
    <scope>NUCLEOTIDE SEQUENCE [LARGE SCALE GENOMIC DNA]</scope>
    <source>
        <strain evidence="3">JCM 16950</strain>
    </source>
</reference>
<protein>
    <recommendedName>
        <fullName evidence="4">GGDEF domain-containing protein</fullName>
    </recommendedName>
</protein>
<evidence type="ECO:0000256" key="1">
    <source>
        <dbReference type="SAM" id="Phobius"/>
    </source>
</evidence>
<name>A0ABP7GNK2_9MICO</name>
<gene>
    <name evidence="2" type="ORF">GCM10022240_22170</name>
</gene>
<keyword evidence="1" id="KW-0472">Membrane</keyword>
<feature type="transmembrane region" description="Helical" evidence="1">
    <location>
        <begin position="120"/>
        <end position="139"/>
    </location>
</feature>
<feature type="transmembrane region" description="Helical" evidence="1">
    <location>
        <begin position="62"/>
        <end position="82"/>
    </location>
</feature>
<keyword evidence="3" id="KW-1185">Reference proteome</keyword>
<feature type="transmembrane region" description="Helical" evidence="1">
    <location>
        <begin position="94"/>
        <end position="114"/>
    </location>
</feature>
<evidence type="ECO:0000313" key="2">
    <source>
        <dbReference type="EMBL" id="GAA3769343.1"/>
    </source>
</evidence>
<dbReference type="RefSeq" id="WP_344783568.1">
    <property type="nucleotide sequence ID" value="NZ_BAABAF010000008.1"/>
</dbReference>